<dbReference type="InterPro" id="IPR052515">
    <property type="entry name" value="Gfo/Idh/MocA_Oxidoreductase"/>
</dbReference>
<dbReference type="SUPFAM" id="SSF55347">
    <property type="entry name" value="Glyceraldehyde-3-phosphate dehydrogenase-like, C-terminal domain"/>
    <property type="match status" value="1"/>
</dbReference>
<proteinExistence type="predicted"/>
<evidence type="ECO:0000259" key="2">
    <source>
        <dbReference type="Pfam" id="PF01408"/>
    </source>
</evidence>
<reference evidence="5" key="1">
    <citation type="journal article" date="2019" name="Int. J. Syst. Evol. Microbiol.">
        <title>The Global Catalogue of Microorganisms (GCM) 10K type strain sequencing project: providing services to taxonomists for standard genome sequencing and annotation.</title>
        <authorList>
            <consortium name="The Broad Institute Genomics Platform"/>
            <consortium name="The Broad Institute Genome Sequencing Center for Infectious Disease"/>
            <person name="Wu L."/>
            <person name="Ma J."/>
        </authorList>
    </citation>
    <scope>NUCLEOTIDE SEQUENCE [LARGE SCALE GENOMIC DNA]</scope>
    <source>
        <strain evidence="5">CGMCC 1.15180</strain>
    </source>
</reference>
<dbReference type="InterPro" id="IPR055170">
    <property type="entry name" value="GFO_IDH_MocA-like_dom"/>
</dbReference>
<dbReference type="PANTHER" id="PTHR43249:SF1">
    <property type="entry name" value="D-GLUCOSIDE 3-DEHYDROGENASE"/>
    <property type="match status" value="1"/>
</dbReference>
<dbReference type="PANTHER" id="PTHR43249">
    <property type="entry name" value="UDP-N-ACETYL-2-AMINO-2-DEOXY-D-GLUCURONATE OXIDASE"/>
    <property type="match status" value="1"/>
</dbReference>
<dbReference type="Pfam" id="PF22725">
    <property type="entry name" value="GFO_IDH_MocA_C3"/>
    <property type="match status" value="1"/>
</dbReference>
<dbReference type="Gene3D" id="3.40.50.720">
    <property type="entry name" value="NAD(P)-binding Rossmann-like Domain"/>
    <property type="match status" value="1"/>
</dbReference>
<evidence type="ECO:0000313" key="4">
    <source>
        <dbReference type="EMBL" id="MFC6063618.1"/>
    </source>
</evidence>
<dbReference type="InterPro" id="IPR036291">
    <property type="entry name" value="NAD(P)-bd_dom_sf"/>
</dbReference>
<dbReference type="EMBL" id="JBHSPX010000004">
    <property type="protein sequence ID" value="MFC6063618.1"/>
    <property type="molecule type" value="Genomic_DNA"/>
</dbReference>
<organism evidence="4 5">
    <name type="scientific">Streptomyces ochraceiscleroticus</name>
    <dbReference type="NCBI Taxonomy" id="47761"/>
    <lineage>
        <taxon>Bacteria</taxon>
        <taxon>Bacillati</taxon>
        <taxon>Actinomycetota</taxon>
        <taxon>Actinomycetes</taxon>
        <taxon>Kitasatosporales</taxon>
        <taxon>Streptomycetaceae</taxon>
        <taxon>Streptomyces</taxon>
    </lineage>
</organism>
<evidence type="ECO:0000256" key="1">
    <source>
        <dbReference type="SAM" id="MobiDB-lite"/>
    </source>
</evidence>
<dbReference type="Gene3D" id="3.30.360.10">
    <property type="entry name" value="Dihydrodipicolinate Reductase, domain 2"/>
    <property type="match status" value="1"/>
</dbReference>
<feature type="compositionally biased region" description="Low complexity" evidence="1">
    <location>
        <begin position="11"/>
        <end position="26"/>
    </location>
</feature>
<dbReference type="SUPFAM" id="SSF51735">
    <property type="entry name" value="NAD(P)-binding Rossmann-fold domains"/>
    <property type="match status" value="1"/>
</dbReference>
<dbReference type="Proteomes" id="UP001596139">
    <property type="component" value="Unassembled WGS sequence"/>
</dbReference>
<keyword evidence="5" id="KW-1185">Reference proteome</keyword>
<accession>A0ABW1MJI7</accession>
<feature type="domain" description="Gfo/Idh/MocA-like oxidoreductase N-terminal" evidence="2">
    <location>
        <begin position="28"/>
        <end position="138"/>
    </location>
</feature>
<dbReference type="Pfam" id="PF01408">
    <property type="entry name" value="GFO_IDH_MocA"/>
    <property type="match status" value="1"/>
</dbReference>
<feature type="domain" description="GFO/IDH/MocA-like oxidoreductase" evidence="3">
    <location>
        <begin position="164"/>
        <end position="283"/>
    </location>
</feature>
<evidence type="ECO:0000313" key="5">
    <source>
        <dbReference type="Proteomes" id="UP001596139"/>
    </source>
</evidence>
<feature type="compositionally biased region" description="Pro residues" evidence="1">
    <location>
        <begin position="1"/>
        <end position="10"/>
    </location>
</feature>
<evidence type="ECO:0000259" key="3">
    <source>
        <dbReference type="Pfam" id="PF22725"/>
    </source>
</evidence>
<feature type="region of interest" description="Disordered" evidence="1">
    <location>
        <begin position="1"/>
        <end position="26"/>
    </location>
</feature>
<protein>
    <submittedName>
        <fullName evidence="4">Gfo/Idh/MocA family protein</fullName>
    </submittedName>
</protein>
<dbReference type="InterPro" id="IPR000683">
    <property type="entry name" value="Gfo/Idh/MocA-like_OxRdtase_N"/>
</dbReference>
<comment type="caution">
    <text evidence="4">The sequence shown here is derived from an EMBL/GenBank/DDBJ whole genome shotgun (WGS) entry which is preliminary data.</text>
</comment>
<gene>
    <name evidence="4" type="ORF">ACFP4F_13755</name>
</gene>
<name>A0ABW1MJI7_9ACTN</name>
<dbReference type="RefSeq" id="WP_211266474.1">
    <property type="nucleotide sequence ID" value="NZ_JBHSPX010000004.1"/>
</dbReference>
<sequence length="396" mass="42464">MPVAEPPAQPPTTRTTPISPSTPASPVRAAVVGTGGIVTGSHLPALRELHGRVRLVAAVDTDPARLTAFRDLAGDDVHGYGDLDEMLAAERPDLVLLGTPPALHAVQATAALRAGAWVLCEKPLCLSLAEYDAIAAAEGTEEGGTGGPYASVVFQHRYGSGAVHARELLRSGELGRPLVAHCQTTWYRDRAYYSVPWRGRWATEGGGPTMGHGIHQMDLLLHLLGDWTEVRAMAGRLVHDVESEDVSTALVQFADGTMATVVNSVLSPDEVSRIRIDCADATVELTHLYGHSNDDWAYTPAVHARDDERRTAHWRTPAADVPSSHAAQLDGFLDAMEKGVRPPGSGTEARRTLEFLAALYKSAFTGRPVGAGEIGPDDPYYHAMHGNHPDWAPKEQ</sequence>